<gene>
    <name evidence="3" type="ORF">C8D90_10292</name>
</gene>
<evidence type="ECO:0000259" key="2">
    <source>
        <dbReference type="Pfam" id="PF07338"/>
    </source>
</evidence>
<keyword evidence="4" id="KW-1185">Reference proteome</keyword>
<evidence type="ECO:0000313" key="4">
    <source>
        <dbReference type="Proteomes" id="UP000254848"/>
    </source>
</evidence>
<dbReference type="Gene3D" id="3.30.1660.10">
    <property type="entry name" value="Flavin-binding protein dodecin"/>
    <property type="match status" value="1"/>
</dbReference>
<dbReference type="NCBIfam" id="NF011433">
    <property type="entry name" value="PRK14864.1"/>
    <property type="match status" value="1"/>
</dbReference>
<keyword evidence="1" id="KW-0732">Signal</keyword>
<dbReference type="SUPFAM" id="SSF159871">
    <property type="entry name" value="YdgH-like"/>
    <property type="match status" value="1"/>
</dbReference>
<dbReference type="InterPro" id="IPR036275">
    <property type="entry name" value="YdgH-like_sf"/>
</dbReference>
<accession>A0A370R112</accession>
<dbReference type="InterPro" id="IPR025543">
    <property type="entry name" value="Dodecin-like"/>
</dbReference>
<evidence type="ECO:0000313" key="3">
    <source>
        <dbReference type="EMBL" id="RDK95617.1"/>
    </source>
</evidence>
<protein>
    <submittedName>
        <fullName evidence="3">Uncharacterized protein DUF1471</fullName>
    </submittedName>
</protein>
<feature type="domain" description="YdgH/BhsA/McbA-like" evidence="2">
    <location>
        <begin position="27"/>
        <end position="82"/>
    </location>
</feature>
<dbReference type="InterPro" id="IPR010854">
    <property type="entry name" value="YdgH/BhsA/McbA-like_dom"/>
</dbReference>
<reference evidence="3 4" key="1">
    <citation type="submission" date="2018-07" db="EMBL/GenBank/DDBJ databases">
        <title>Genomic Encyclopedia of Type Strains, Phase IV (KMG-IV): sequencing the most valuable type-strain genomes for metagenomic binning, comparative biology and taxonomic classification.</title>
        <authorList>
            <person name="Goeker M."/>
        </authorList>
    </citation>
    <scope>NUCLEOTIDE SEQUENCE [LARGE SCALE GENOMIC DNA]</scope>
    <source>
        <strain evidence="3 4">DSM 103736</strain>
    </source>
</reference>
<dbReference type="PANTHER" id="PTHR34156">
    <property type="entry name" value="OUTER MEMBRANE PROTEIN-RELATED-RELATED"/>
    <property type="match status" value="1"/>
</dbReference>
<dbReference type="InterPro" id="IPR051096">
    <property type="entry name" value="BhsA/McbA_stress_biofilm_assoc"/>
</dbReference>
<comment type="caution">
    <text evidence="3">The sequence shown here is derived from an EMBL/GenBank/DDBJ whole genome shotgun (WGS) entry which is preliminary data.</text>
</comment>
<dbReference type="Proteomes" id="UP000254848">
    <property type="component" value="Unassembled WGS sequence"/>
</dbReference>
<evidence type="ECO:0000256" key="1">
    <source>
        <dbReference type="ARBA" id="ARBA00022729"/>
    </source>
</evidence>
<dbReference type="Pfam" id="PF07338">
    <property type="entry name" value="YdgH_BhsA-like"/>
    <property type="match status" value="1"/>
</dbReference>
<proteinExistence type="predicted"/>
<sequence length="82" mass="8967">MQGTPEPPPAATAGHAQEIRRNQTEGLTRMGTISATVYGSPMNAAEVIQKRADASGASYYYVIMVDETVMPGRWYTQAILYK</sequence>
<dbReference type="EMBL" id="QRAP01000002">
    <property type="protein sequence ID" value="RDK95617.1"/>
    <property type="molecule type" value="Genomic_DNA"/>
</dbReference>
<name>A0A370R112_9GAMM</name>
<dbReference type="PANTHER" id="PTHR34156:SF11">
    <property type="entry name" value="LIPOPROTEIN BSMA"/>
    <property type="match status" value="1"/>
</dbReference>
<organism evidence="3 4">
    <name type="scientific">Enterobacillus tribolii</name>
    <dbReference type="NCBI Taxonomy" id="1487935"/>
    <lineage>
        <taxon>Bacteria</taxon>
        <taxon>Pseudomonadati</taxon>
        <taxon>Pseudomonadota</taxon>
        <taxon>Gammaproteobacteria</taxon>
        <taxon>Enterobacterales</taxon>
        <taxon>Hafniaceae</taxon>
        <taxon>Enterobacillus</taxon>
    </lineage>
</organism>
<dbReference type="AlphaFoldDB" id="A0A370R112"/>